<dbReference type="RefSeq" id="WP_210659416.1">
    <property type="nucleotide sequence ID" value="NZ_JAGKQQ010000001.1"/>
</dbReference>
<keyword evidence="3" id="KW-1185">Reference proteome</keyword>
<sequence length="146" mass="15648">MARSHKVLGFLLVTILGVYGCAKGPGATPTENGAAATAKVQKLEDDYRGAITARDQLRQKLAASEELAAKTKKELEQTQAAAATERDALKTEVKTRTGERDALQAQFESFRKTLRDMLGSADTAVSKLNLPATQSQPIMTSLGARN</sequence>
<evidence type="ECO:0008006" key="4">
    <source>
        <dbReference type="Google" id="ProtNLM"/>
    </source>
</evidence>
<dbReference type="EMBL" id="JAGKQQ010000001">
    <property type="protein sequence ID" value="MBP3958966.1"/>
    <property type="molecule type" value="Genomic_DNA"/>
</dbReference>
<proteinExistence type="predicted"/>
<organism evidence="2 3">
    <name type="scientific">Gemmata palustris</name>
    <dbReference type="NCBI Taxonomy" id="2822762"/>
    <lineage>
        <taxon>Bacteria</taxon>
        <taxon>Pseudomonadati</taxon>
        <taxon>Planctomycetota</taxon>
        <taxon>Planctomycetia</taxon>
        <taxon>Gemmatales</taxon>
        <taxon>Gemmataceae</taxon>
        <taxon>Gemmata</taxon>
    </lineage>
</organism>
<comment type="caution">
    <text evidence="2">The sequence shown here is derived from an EMBL/GenBank/DDBJ whole genome shotgun (WGS) entry which is preliminary data.</text>
</comment>
<evidence type="ECO:0000256" key="1">
    <source>
        <dbReference type="SAM" id="MobiDB-lite"/>
    </source>
</evidence>
<feature type="compositionally biased region" description="Basic and acidic residues" evidence="1">
    <location>
        <begin position="84"/>
        <end position="97"/>
    </location>
</feature>
<dbReference type="PROSITE" id="PS51257">
    <property type="entry name" value="PROKAR_LIPOPROTEIN"/>
    <property type="match status" value="1"/>
</dbReference>
<name>A0ABS5BZ01_9BACT</name>
<evidence type="ECO:0000313" key="2">
    <source>
        <dbReference type="EMBL" id="MBP3958966.1"/>
    </source>
</evidence>
<gene>
    <name evidence="2" type="ORF">J8F10_27295</name>
</gene>
<dbReference type="Proteomes" id="UP000676565">
    <property type="component" value="Unassembled WGS sequence"/>
</dbReference>
<feature type="region of interest" description="Disordered" evidence="1">
    <location>
        <begin position="73"/>
        <end position="97"/>
    </location>
</feature>
<evidence type="ECO:0000313" key="3">
    <source>
        <dbReference type="Proteomes" id="UP000676565"/>
    </source>
</evidence>
<accession>A0ABS5BZ01</accession>
<protein>
    <recommendedName>
        <fullName evidence="4">OmpH family outer membrane protein</fullName>
    </recommendedName>
</protein>
<reference evidence="2 3" key="1">
    <citation type="submission" date="2021-04" db="EMBL/GenBank/DDBJ databases">
        <authorList>
            <person name="Ivanova A."/>
        </authorList>
    </citation>
    <scope>NUCLEOTIDE SEQUENCE [LARGE SCALE GENOMIC DNA]</scope>
    <source>
        <strain evidence="2 3">G18</strain>
    </source>
</reference>